<dbReference type="InterPro" id="IPR013785">
    <property type="entry name" value="Aldolase_TIM"/>
</dbReference>
<evidence type="ECO:0000313" key="10">
    <source>
        <dbReference type="EMBL" id="MCL9820044.1"/>
    </source>
</evidence>
<reference evidence="10" key="1">
    <citation type="submission" date="2022-06" db="EMBL/GenBank/DDBJ databases">
        <title>Helicobacter colisuis sp. nov.</title>
        <authorList>
            <person name="Papic B."/>
            <person name="Gruntar I."/>
        </authorList>
    </citation>
    <scope>NUCLEOTIDE SEQUENCE</scope>
    <source>
        <strain evidence="10">11154-15</strain>
    </source>
</reference>
<keyword evidence="4 8" id="KW-0822">Tryptophan biosynthesis</keyword>
<comment type="function">
    <text evidence="8">The alpha subunit is responsible for the aldol cleavage of indoleglycerol phosphate to indole and glyceraldehyde 3-phosphate.</text>
</comment>
<evidence type="ECO:0000256" key="5">
    <source>
        <dbReference type="ARBA" id="ARBA00023141"/>
    </source>
</evidence>
<evidence type="ECO:0000256" key="9">
    <source>
        <dbReference type="RuleBase" id="RU003662"/>
    </source>
</evidence>
<dbReference type="Pfam" id="PF00290">
    <property type="entry name" value="Trp_syntA"/>
    <property type="match status" value="1"/>
</dbReference>
<dbReference type="RefSeq" id="WP_250604939.1">
    <property type="nucleotide sequence ID" value="NZ_JAMOKX010000007.1"/>
</dbReference>
<name>A0ABT0TW21_9HELI</name>
<comment type="pathway">
    <text evidence="1 8">Amino-acid biosynthesis; L-tryptophan biosynthesis; L-tryptophan from chorismate: step 5/5.</text>
</comment>
<dbReference type="InterPro" id="IPR002028">
    <property type="entry name" value="Trp_synthase_suA"/>
</dbReference>
<dbReference type="EMBL" id="JAMOKX010000007">
    <property type="protein sequence ID" value="MCL9820044.1"/>
    <property type="molecule type" value="Genomic_DNA"/>
</dbReference>
<comment type="subunit">
    <text evidence="2 8">Tetramer of two alpha and two beta chains.</text>
</comment>
<dbReference type="SUPFAM" id="SSF51366">
    <property type="entry name" value="Ribulose-phoshate binding barrel"/>
    <property type="match status" value="1"/>
</dbReference>
<dbReference type="PANTHER" id="PTHR43406:SF1">
    <property type="entry name" value="TRYPTOPHAN SYNTHASE ALPHA CHAIN, CHLOROPLASTIC"/>
    <property type="match status" value="1"/>
</dbReference>
<gene>
    <name evidence="8 10" type="primary">trpA</name>
    <name evidence="10" type="ORF">NCR95_07700</name>
</gene>
<dbReference type="InterPro" id="IPR011060">
    <property type="entry name" value="RibuloseP-bd_barrel"/>
</dbReference>
<dbReference type="GO" id="GO:0004834">
    <property type="term" value="F:tryptophan synthase activity"/>
    <property type="evidence" value="ECO:0007669"/>
    <property type="project" value="UniProtKB-EC"/>
</dbReference>
<dbReference type="Proteomes" id="UP001057522">
    <property type="component" value="Unassembled WGS sequence"/>
</dbReference>
<keyword evidence="5 8" id="KW-0057">Aromatic amino acid biosynthesis</keyword>
<comment type="catalytic activity">
    <reaction evidence="7 8">
        <text>(1S,2R)-1-C-(indol-3-yl)glycerol 3-phosphate + L-serine = D-glyceraldehyde 3-phosphate + L-tryptophan + H2O</text>
        <dbReference type="Rhea" id="RHEA:10532"/>
        <dbReference type="ChEBI" id="CHEBI:15377"/>
        <dbReference type="ChEBI" id="CHEBI:33384"/>
        <dbReference type="ChEBI" id="CHEBI:57912"/>
        <dbReference type="ChEBI" id="CHEBI:58866"/>
        <dbReference type="ChEBI" id="CHEBI:59776"/>
        <dbReference type="EC" id="4.2.1.20"/>
    </reaction>
</comment>
<proteinExistence type="inferred from homology"/>
<dbReference type="CDD" id="cd04724">
    <property type="entry name" value="Tryptophan_synthase_alpha"/>
    <property type="match status" value="1"/>
</dbReference>
<feature type="active site" description="Proton acceptor" evidence="8">
    <location>
        <position position="49"/>
    </location>
</feature>
<evidence type="ECO:0000256" key="6">
    <source>
        <dbReference type="ARBA" id="ARBA00023239"/>
    </source>
</evidence>
<dbReference type="EC" id="4.2.1.20" evidence="8"/>
<dbReference type="NCBIfam" id="TIGR00262">
    <property type="entry name" value="trpA"/>
    <property type="match status" value="1"/>
</dbReference>
<organism evidence="10 11">
    <name type="scientific">Helicobacter colisuis</name>
    <dbReference type="NCBI Taxonomy" id="2949739"/>
    <lineage>
        <taxon>Bacteria</taxon>
        <taxon>Pseudomonadati</taxon>
        <taxon>Campylobacterota</taxon>
        <taxon>Epsilonproteobacteria</taxon>
        <taxon>Campylobacterales</taxon>
        <taxon>Helicobacteraceae</taxon>
        <taxon>Helicobacter</taxon>
    </lineage>
</organism>
<evidence type="ECO:0000256" key="4">
    <source>
        <dbReference type="ARBA" id="ARBA00022822"/>
    </source>
</evidence>
<evidence type="ECO:0000256" key="1">
    <source>
        <dbReference type="ARBA" id="ARBA00004733"/>
    </source>
</evidence>
<sequence>MKEENIKLMGHIVASFPSFGESLEAALGIARGGAEYLEVQFPFSDPNADGVVIASACEESLKNGFNTDLGFEFLQRLNEAFKQRDIKTKILIMTYGNILFAYGIEKFLKKAKECGVFGLIVPDLSLQNDERLFELSKKYGLENIALIAPYTDTKRMEKLDRATGSLIYVVARNGITGDGTSIDSTLLEYIKRVKKHTTKPIALGFGIHSREQIDALHGIVPIVVVGSAFVRMIAQSAEQKVNLQDRLYQFTRELLGITF</sequence>
<feature type="active site" description="Proton acceptor" evidence="8">
    <location>
        <position position="38"/>
    </location>
</feature>
<keyword evidence="3 8" id="KW-0028">Amino-acid biosynthesis</keyword>
<dbReference type="HAMAP" id="MF_00131">
    <property type="entry name" value="Trp_synth_alpha"/>
    <property type="match status" value="1"/>
</dbReference>
<comment type="similarity">
    <text evidence="8 9">Belongs to the TrpA family.</text>
</comment>
<evidence type="ECO:0000256" key="2">
    <source>
        <dbReference type="ARBA" id="ARBA00011270"/>
    </source>
</evidence>
<protein>
    <recommendedName>
        <fullName evidence="8">Tryptophan synthase alpha chain</fullName>
        <ecNumber evidence="8">4.2.1.20</ecNumber>
    </recommendedName>
</protein>
<dbReference type="Gene3D" id="3.20.20.70">
    <property type="entry name" value="Aldolase class I"/>
    <property type="match status" value="1"/>
</dbReference>
<evidence type="ECO:0000256" key="8">
    <source>
        <dbReference type="HAMAP-Rule" id="MF_00131"/>
    </source>
</evidence>
<dbReference type="PANTHER" id="PTHR43406">
    <property type="entry name" value="TRYPTOPHAN SYNTHASE, ALPHA CHAIN"/>
    <property type="match status" value="1"/>
</dbReference>
<evidence type="ECO:0000313" key="11">
    <source>
        <dbReference type="Proteomes" id="UP001057522"/>
    </source>
</evidence>
<comment type="caution">
    <text evidence="10">The sequence shown here is derived from an EMBL/GenBank/DDBJ whole genome shotgun (WGS) entry which is preliminary data.</text>
</comment>
<accession>A0ABT0TW21</accession>
<evidence type="ECO:0000256" key="3">
    <source>
        <dbReference type="ARBA" id="ARBA00022605"/>
    </source>
</evidence>
<evidence type="ECO:0000256" key="7">
    <source>
        <dbReference type="ARBA" id="ARBA00049047"/>
    </source>
</evidence>
<keyword evidence="6 8" id="KW-0456">Lyase</keyword>
<keyword evidence="11" id="KW-1185">Reference proteome</keyword>